<keyword evidence="5 10" id="KW-0812">Transmembrane</keyword>
<feature type="transmembrane region" description="Helical" evidence="10">
    <location>
        <begin position="145"/>
        <end position="166"/>
    </location>
</feature>
<organism evidence="11 12">
    <name type="scientific">Marilutibacter aestuarii</name>
    <dbReference type="NCBI Taxonomy" id="1706195"/>
    <lineage>
        <taxon>Bacteria</taxon>
        <taxon>Pseudomonadati</taxon>
        <taxon>Pseudomonadota</taxon>
        <taxon>Gammaproteobacteria</taxon>
        <taxon>Lysobacterales</taxon>
        <taxon>Lysobacteraceae</taxon>
        <taxon>Marilutibacter</taxon>
    </lineage>
</organism>
<keyword evidence="6 10" id="KW-1133">Transmembrane helix</keyword>
<dbReference type="AlphaFoldDB" id="A0A507ZWX2"/>
<evidence type="ECO:0000256" key="3">
    <source>
        <dbReference type="ARBA" id="ARBA00021069"/>
    </source>
</evidence>
<gene>
    <name evidence="11" type="ORF">FKV25_12175</name>
</gene>
<keyword evidence="4" id="KW-1003">Cell membrane</keyword>
<feature type="transmembrane region" description="Helical" evidence="10">
    <location>
        <begin position="405"/>
        <end position="424"/>
    </location>
</feature>
<evidence type="ECO:0000256" key="6">
    <source>
        <dbReference type="ARBA" id="ARBA00022989"/>
    </source>
</evidence>
<dbReference type="GO" id="GO:0022857">
    <property type="term" value="F:transmembrane transporter activity"/>
    <property type="evidence" value="ECO:0007669"/>
    <property type="project" value="InterPro"/>
</dbReference>
<feature type="transmembrane region" description="Helical" evidence="10">
    <location>
        <begin position="116"/>
        <end position="139"/>
    </location>
</feature>
<dbReference type="OrthoDB" id="9771067at2"/>
<feature type="transmembrane region" description="Helical" evidence="10">
    <location>
        <begin position="372"/>
        <end position="393"/>
    </location>
</feature>
<evidence type="ECO:0000256" key="2">
    <source>
        <dbReference type="ARBA" id="ARBA00008220"/>
    </source>
</evidence>
<dbReference type="InterPro" id="IPR050367">
    <property type="entry name" value="APC_superfamily"/>
</dbReference>
<dbReference type="Gene3D" id="1.20.1740.10">
    <property type="entry name" value="Amino acid/polyamine transporter I"/>
    <property type="match status" value="1"/>
</dbReference>
<feature type="transmembrane region" description="Helical" evidence="10">
    <location>
        <begin position="284"/>
        <end position="305"/>
    </location>
</feature>
<sequence length="458" mass="47245">MTEPLRPTVDHPAAGEPPAGIDHDTGMVRAVSRWQIVGLSINDVIGSGIYLLPASTALLLGPASLWAVLLAGVAVGLLVLCYAQAGSYYDDAGGSYLYARDAFGDFIGFEVGWMTWLTRVASAAALGSGLALAVSKFWAPAGEGLGWTAVVVGSLAFLTFINVVGVRTAARTGVVLVLAKLVPLLFFIAVGAFFVDWSQAVAMGAPPTDKLGEGALLLLYAYAGFENTPAAAGEFRNPRRDVPFALITMIVVVTLIYVAVQVVAQGTVPDLASSRSPLADAAETFAGPAGALLLTLGAAVSILGSNSNTMLFGPRYLYALSADGYGPAALSRVHPRYRTPTIAIIVTGVLSTLLVLGQQFGGSGVSQAFANLALLSVVARLCSYIGTAASLLVLQKRYRDRPNALSLPGGPLIPVLALLVSLALVASAGVGNLVAAAVAIAVGAVIYLMRRRPAASHR</sequence>
<comment type="function">
    <text evidence="8">Major component of the acid-resistance (AR) system allowing enteric pathogens to survive the acidic environment in the stomach. Exchanges extracellular arginine for its intracellular decarboxylation product agmatine (Agm) thereby expelling intracellular protons. Probably undergoes several conformational states in order to translocate the substrate across the membrane; keeps the substrate accessible to only 1 side of the membrane at a time by opening and closing 3 membrane-internal gates.</text>
</comment>
<evidence type="ECO:0000256" key="8">
    <source>
        <dbReference type="ARBA" id="ARBA00045636"/>
    </source>
</evidence>
<feature type="transmembrane region" description="Helical" evidence="10">
    <location>
        <begin position="430"/>
        <end position="449"/>
    </location>
</feature>
<feature type="transmembrane region" description="Helical" evidence="10">
    <location>
        <begin position="244"/>
        <end position="264"/>
    </location>
</feature>
<evidence type="ECO:0000313" key="11">
    <source>
        <dbReference type="EMBL" id="TQD42216.1"/>
    </source>
</evidence>
<keyword evidence="7 10" id="KW-0472">Membrane</keyword>
<comment type="subcellular location">
    <subcellularLocation>
        <location evidence="1">Cell membrane</location>
        <topology evidence="1">Multi-pass membrane protein</topology>
    </subcellularLocation>
</comment>
<evidence type="ECO:0000256" key="1">
    <source>
        <dbReference type="ARBA" id="ARBA00004651"/>
    </source>
</evidence>
<feature type="transmembrane region" description="Helical" evidence="10">
    <location>
        <begin position="63"/>
        <end position="83"/>
    </location>
</feature>
<name>A0A507ZWX2_9GAMM</name>
<feature type="transmembrane region" description="Helical" evidence="10">
    <location>
        <begin position="215"/>
        <end position="232"/>
    </location>
</feature>
<evidence type="ECO:0000256" key="7">
    <source>
        <dbReference type="ARBA" id="ARBA00023136"/>
    </source>
</evidence>
<dbReference type="GO" id="GO:0005886">
    <property type="term" value="C:plasma membrane"/>
    <property type="evidence" value="ECO:0007669"/>
    <property type="project" value="UniProtKB-SubCell"/>
</dbReference>
<evidence type="ECO:0000256" key="9">
    <source>
        <dbReference type="SAM" id="MobiDB-lite"/>
    </source>
</evidence>
<evidence type="ECO:0000256" key="5">
    <source>
        <dbReference type="ARBA" id="ARBA00022692"/>
    </source>
</evidence>
<evidence type="ECO:0000256" key="4">
    <source>
        <dbReference type="ARBA" id="ARBA00022475"/>
    </source>
</evidence>
<dbReference type="PANTHER" id="PTHR42770:SF18">
    <property type="entry name" value="ARGININE_AGMATINE ANTIPORTER"/>
    <property type="match status" value="1"/>
</dbReference>
<comment type="similarity">
    <text evidence="2">Belongs to the amino acid-polyamine-organocation (APC) superfamily. Basic amino acid/polyamine antiporter (APA) (TC 2.A.3.2) family.</text>
</comment>
<feature type="region of interest" description="Disordered" evidence="9">
    <location>
        <begin position="1"/>
        <end position="20"/>
    </location>
</feature>
<comment type="caution">
    <text evidence="11">The sequence shown here is derived from an EMBL/GenBank/DDBJ whole genome shotgun (WGS) entry which is preliminary data.</text>
</comment>
<evidence type="ECO:0000256" key="10">
    <source>
        <dbReference type="SAM" id="Phobius"/>
    </source>
</evidence>
<proteinExistence type="inferred from homology"/>
<dbReference type="PANTHER" id="PTHR42770">
    <property type="entry name" value="AMINO ACID TRANSPORTER-RELATED"/>
    <property type="match status" value="1"/>
</dbReference>
<dbReference type="EMBL" id="VICE01000111">
    <property type="protein sequence ID" value="TQD42216.1"/>
    <property type="molecule type" value="Genomic_DNA"/>
</dbReference>
<feature type="transmembrane region" description="Helical" evidence="10">
    <location>
        <begin position="173"/>
        <end position="195"/>
    </location>
</feature>
<accession>A0A507ZWX2</accession>
<reference evidence="11 12" key="1">
    <citation type="submission" date="2019-06" db="EMBL/GenBank/DDBJ databases">
        <title>Lysobacter alkalisoli sp. nov. isolated from saline soil.</title>
        <authorList>
            <person name="Sun J.-Q."/>
            <person name="Xu L."/>
        </authorList>
    </citation>
    <scope>NUCLEOTIDE SEQUENCE [LARGE SCALE GENOMIC DNA]</scope>
    <source>
        <strain evidence="11 12">JCM 31130</strain>
    </source>
</reference>
<dbReference type="InterPro" id="IPR002293">
    <property type="entry name" value="AA/rel_permease1"/>
</dbReference>
<dbReference type="Pfam" id="PF13520">
    <property type="entry name" value="AA_permease_2"/>
    <property type="match status" value="1"/>
</dbReference>
<feature type="transmembrane region" description="Helical" evidence="10">
    <location>
        <begin position="341"/>
        <end position="360"/>
    </location>
</feature>
<protein>
    <recommendedName>
        <fullName evidence="3">Arginine/agmatine antiporter</fullName>
    </recommendedName>
</protein>
<dbReference type="Proteomes" id="UP000318212">
    <property type="component" value="Unassembled WGS sequence"/>
</dbReference>
<dbReference type="PIRSF" id="PIRSF006060">
    <property type="entry name" value="AA_transporter"/>
    <property type="match status" value="1"/>
</dbReference>
<evidence type="ECO:0000313" key="12">
    <source>
        <dbReference type="Proteomes" id="UP000318212"/>
    </source>
</evidence>
<keyword evidence="12" id="KW-1185">Reference proteome</keyword>